<dbReference type="RefSeq" id="WP_119060509.1">
    <property type="nucleotide sequence ID" value="NZ_QXDF01000001.1"/>
</dbReference>
<evidence type="ECO:0000313" key="9">
    <source>
        <dbReference type="Proteomes" id="UP000266273"/>
    </source>
</evidence>
<comment type="caution">
    <text evidence="8">The sequence shown here is derived from an EMBL/GenBank/DDBJ whole genome shotgun (WGS) entry which is preliminary data.</text>
</comment>
<organism evidence="8 9">
    <name type="scientific">Dichotomicrobium thermohalophilum</name>
    <dbReference type="NCBI Taxonomy" id="933063"/>
    <lineage>
        <taxon>Bacteria</taxon>
        <taxon>Pseudomonadati</taxon>
        <taxon>Pseudomonadota</taxon>
        <taxon>Alphaproteobacteria</taxon>
        <taxon>Hyphomicrobiales</taxon>
        <taxon>Hyphomicrobiaceae</taxon>
        <taxon>Dichotomicrobium</taxon>
    </lineage>
</organism>
<dbReference type="Proteomes" id="UP000266273">
    <property type="component" value="Unassembled WGS sequence"/>
</dbReference>
<dbReference type="SUPFAM" id="SSF82866">
    <property type="entry name" value="Multidrug efflux transporter AcrB transmembrane domain"/>
    <property type="match status" value="2"/>
</dbReference>
<evidence type="ECO:0000256" key="5">
    <source>
        <dbReference type="ARBA" id="ARBA00023136"/>
    </source>
</evidence>
<feature type="transmembrane region" description="Helical" evidence="6">
    <location>
        <begin position="607"/>
        <end position="623"/>
    </location>
</feature>
<feature type="transmembrane region" description="Helical" evidence="6">
    <location>
        <begin position="354"/>
        <end position="377"/>
    </location>
</feature>
<name>A0A397Q2B0_9HYPH</name>
<feature type="domain" description="SSD" evidence="7">
    <location>
        <begin position="657"/>
        <end position="755"/>
    </location>
</feature>
<dbReference type="GO" id="GO:0005886">
    <property type="term" value="C:plasma membrane"/>
    <property type="evidence" value="ECO:0007669"/>
    <property type="project" value="UniProtKB-SubCell"/>
</dbReference>
<feature type="transmembrane region" description="Helical" evidence="6">
    <location>
        <begin position="698"/>
        <end position="721"/>
    </location>
</feature>
<evidence type="ECO:0000259" key="7">
    <source>
        <dbReference type="PROSITE" id="PS50156"/>
    </source>
</evidence>
<comment type="subcellular location">
    <subcellularLocation>
        <location evidence="1">Cell membrane</location>
        <topology evidence="1">Multi-pass membrane protein</topology>
    </subcellularLocation>
</comment>
<accession>A0A397Q2B0</accession>
<dbReference type="Pfam" id="PF03176">
    <property type="entry name" value="MMPL"/>
    <property type="match status" value="2"/>
</dbReference>
<evidence type="ECO:0000313" key="8">
    <source>
        <dbReference type="EMBL" id="RIA55630.1"/>
    </source>
</evidence>
<dbReference type="AlphaFoldDB" id="A0A397Q2B0"/>
<keyword evidence="2" id="KW-1003">Cell membrane</keyword>
<dbReference type="EMBL" id="QXDF01000001">
    <property type="protein sequence ID" value="RIA55630.1"/>
    <property type="molecule type" value="Genomic_DNA"/>
</dbReference>
<keyword evidence="9" id="KW-1185">Reference proteome</keyword>
<evidence type="ECO:0000256" key="4">
    <source>
        <dbReference type="ARBA" id="ARBA00022989"/>
    </source>
</evidence>
<evidence type="ECO:0000256" key="1">
    <source>
        <dbReference type="ARBA" id="ARBA00004651"/>
    </source>
</evidence>
<reference evidence="8 9" key="1">
    <citation type="submission" date="2018-08" db="EMBL/GenBank/DDBJ databases">
        <title>Genomic Encyclopedia of Archaeal and Bacterial Type Strains, Phase II (KMG-II): from individual species to whole genera.</title>
        <authorList>
            <person name="Goeker M."/>
        </authorList>
    </citation>
    <scope>NUCLEOTIDE SEQUENCE [LARGE SCALE GENOMIC DNA]</scope>
    <source>
        <strain evidence="8 9">DSM 5002</strain>
    </source>
</reference>
<feature type="transmembrane region" description="Helical" evidence="6">
    <location>
        <begin position="248"/>
        <end position="270"/>
    </location>
</feature>
<dbReference type="OrthoDB" id="9794724at2"/>
<evidence type="ECO:0000256" key="6">
    <source>
        <dbReference type="SAM" id="Phobius"/>
    </source>
</evidence>
<evidence type="ECO:0000256" key="2">
    <source>
        <dbReference type="ARBA" id="ARBA00022475"/>
    </source>
</evidence>
<feature type="transmembrane region" description="Helical" evidence="6">
    <location>
        <begin position="21"/>
        <end position="40"/>
    </location>
</feature>
<dbReference type="InterPro" id="IPR000731">
    <property type="entry name" value="SSD"/>
</dbReference>
<feature type="transmembrane region" description="Helical" evidence="6">
    <location>
        <begin position="656"/>
        <end position="677"/>
    </location>
</feature>
<protein>
    <recommendedName>
        <fullName evidence="7">SSD domain-containing protein</fullName>
    </recommendedName>
</protein>
<dbReference type="Gene3D" id="1.20.1640.10">
    <property type="entry name" value="Multidrug efflux transporter AcrB transmembrane domain"/>
    <property type="match status" value="2"/>
</dbReference>
<proteinExistence type="predicted"/>
<feature type="transmembrane region" description="Helical" evidence="6">
    <location>
        <begin position="225"/>
        <end position="243"/>
    </location>
</feature>
<feature type="domain" description="SSD" evidence="7">
    <location>
        <begin position="245"/>
        <end position="375"/>
    </location>
</feature>
<keyword evidence="4 6" id="KW-1133">Transmembrane helix</keyword>
<dbReference type="PANTHER" id="PTHR33406:SF12">
    <property type="entry name" value="BLR2997 PROTEIN"/>
    <property type="match status" value="1"/>
</dbReference>
<keyword evidence="3 6" id="KW-0812">Transmembrane</keyword>
<dbReference type="PANTHER" id="PTHR33406">
    <property type="entry name" value="MEMBRANE PROTEIN MJ1562-RELATED"/>
    <property type="match status" value="1"/>
</dbReference>
<dbReference type="InterPro" id="IPR004869">
    <property type="entry name" value="MMPL_dom"/>
</dbReference>
<dbReference type="InterPro" id="IPR050545">
    <property type="entry name" value="Mycobact_MmpL"/>
</dbReference>
<dbReference type="PROSITE" id="PS50156">
    <property type="entry name" value="SSD"/>
    <property type="match status" value="2"/>
</dbReference>
<evidence type="ECO:0000256" key="3">
    <source>
        <dbReference type="ARBA" id="ARBA00022692"/>
    </source>
</evidence>
<gene>
    <name evidence="8" type="ORF">BXY53_0700</name>
</gene>
<keyword evidence="5 6" id="KW-0472">Membrane</keyword>
<feature type="transmembrane region" description="Helical" evidence="6">
    <location>
        <begin position="276"/>
        <end position="298"/>
    </location>
</feature>
<feature type="transmembrane region" description="Helical" evidence="6">
    <location>
        <begin position="318"/>
        <end position="342"/>
    </location>
</feature>
<feature type="transmembrane region" description="Helical" evidence="6">
    <location>
        <begin position="733"/>
        <end position="756"/>
    </location>
</feature>
<sequence length="774" mass="84473">MGQHGFGLERFGLVTLARPRVTALALVLVTAFCALGVWRIEATGVLSDFFRGDNKDYRLYQQMSERFPTSEFDVFVIVEGQDLITPDRLEDLRMLHLELQFVEAVNGVLSIFSMRQAPDAEGYPPPMFPANMPRGEAFDALQEKVTTHPLLDGKLLTTPDNQAPLTILIVSLDKAAVAGDGLNAAVNEIKTLANESLSGTGLQVTMAGVPVMQADLRSAIESDRLLFNSGGVLLGMLIAILFFQRATLILIATLCPIIASVVTLGIIGHLQIDLDSLINTIPPLVMVIAFSDAMHMIFSVRRRLDNGDSKYGAIRHAVLTVGPACALTSITTAVAMLSLTYADSAVIQTFGVSAAMGTLSAFFVVMAVVPSLSYLLIGNEERFRQTDVSRLGMMHRVDRFCLWLSRRVEPHHVKLTAMASVLLVALLATHLQLEPRYRLSDQIPQDKEAMAGAERLDQKLTGAQPVHIMVRWENGKRLFDNEVLGAIAAAHRVMENGSRVGNVWSLDTLNRWLVRSGEDARQYLRPYIEMLPEHLTSRFINPEQNAALVTGRIVNLDASDTLPIVRALDEDLDTLRQSFPRVSFEVTGLPVVAALQSDNMIRQLNDGLLIAIVLVVIMIGLAFRSMSIAAISIAPNLFPLVATGAVLYAFGGGLEYSSVIAFTVAFGLAVDDTIHFLNRLAVEESRTNSAEKAVRQTLFVVGPVLVLTTIVLVLGLAVTVFSAVPPTQLFGRLAMTMLVAALIADLLFLPAIILTLRKLRPVGRRVEDDDVVPL</sequence>